<sequence length="46" mass="4849">MPGATAREMLDGIVAALTADAGPGLRAADAAREEIWTYERRTDDGS</sequence>
<evidence type="ECO:0000313" key="1">
    <source>
        <dbReference type="EMBL" id="MCF4123349.1"/>
    </source>
</evidence>
<name>A0AA41QH40_9MICO</name>
<gene>
    <name evidence="1" type="ORF">L1785_20490</name>
</gene>
<dbReference type="Proteomes" id="UP001165405">
    <property type="component" value="Unassembled WGS sequence"/>
</dbReference>
<keyword evidence="2" id="KW-1185">Reference proteome</keyword>
<proteinExistence type="predicted"/>
<protein>
    <submittedName>
        <fullName evidence="1">Uncharacterized protein</fullName>
    </submittedName>
</protein>
<comment type="caution">
    <text evidence="1">The sequence shown here is derived from an EMBL/GenBank/DDBJ whole genome shotgun (WGS) entry which is preliminary data.</text>
</comment>
<dbReference type="EMBL" id="JAKGSG010000059">
    <property type="protein sequence ID" value="MCF4123349.1"/>
    <property type="molecule type" value="Genomic_DNA"/>
</dbReference>
<reference evidence="1" key="1">
    <citation type="submission" date="2022-01" db="EMBL/GenBank/DDBJ databases">
        <title>Antribacter sp. nov., isolated from Guizhou of China.</title>
        <authorList>
            <person name="Chengliang C."/>
            <person name="Ya Z."/>
        </authorList>
    </citation>
    <scope>NUCLEOTIDE SEQUENCE</scope>
    <source>
        <strain evidence="1">KLBMP 9083</strain>
    </source>
</reference>
<dbReference type="RefSeq" id="WP_236091161.1">
    <property type="nucleotide sequence ID" value="NZ_JAKGSG010000059.1"/>
</dbReference>
<organism evidence="1 2">
    <name type="scientific">Antribacter soli</name>
    <dbReference type="NCBI Taxonomy" id="2910976"/>
    <lineage>
        <taxon>Bacteria</taxon>
        <taxon>Bacillati</taxon>
        <taxon>Actinomycetota</taxon>
        <taxon>Actinomycetes</taxon>
        <taxon>Micrococcales</taxon>
        <taxon>Promicromonosporaceae</taxon>
        <taxon>Antribacter</taxon>
    </lineage>
</organism>
<accession>A0AA41QH40</accession>
<evidence type="ECO:0000313" key="2">
    <source>
        <dbReference type="Proteomes" id="UP001165405"/>
    </source>
</evidence>
<dbReference type="AlphaFoldDB" id="A0AA41QH40"/>